<dbReference type="PROSITE" id="PS51257">
    <property type="entry name" value="PROKAR_LIPOPROTEIN"/>
    <property type="match status" value="1"/>
</dbReference>
<dbReference type="RefSeq" id="WP_307207721.1">
    <property type="nucleotide sequence ID" value="NZ_JAUSST010000009.1"/>
</dbReference>
<keyword evidence="2" id="KW-1185">Reference proteome</keyword>
<dbReference type="EMBL" id="JAUSSU010000012">
    <property type="protein sequence ID" value="MDQ0115782.1"/>
    <property type="molecule type" value="Genomic_DNA"/>
</dbReference>
<evidence type="ECO:0000313" key="2">
    <source>
        <dbReference type="Proteomes" id="UP001229346"/>
    </source>
</evidence>
<proteinExistence type="predicted"/>
<reference evidence="1 2" key="1">
    <citation type="submission" date="2023-07" db="EMBL/GenBank/DDBJ databases">
        <title>Sorghum-associated microbial communities from plants grown in Nebraska, USA.</title>
        <authorList>
            <person name="Schachtman D."/>
        </authorList>
    </citation>
    <scope>NUCLEOTIDE SEQUENCE [LARGE SCALE GENOMIC DNA]</scope>
    <source>
        <strain evidence="1 2">CC482</strain>
    </source>
</reference>
<organism evidence="1 2">
    <name type="scientific">Paenibacillus harenae</name>
    <dbReference type="NCBI Taxonomy" id="306543"/>
    <lineage>
        <taxon>Bacteria</taxon>
        <taxon>Bacillati</taxon>
        <taxon>Bacillota</taxon>
        <taxon>Bacilli</taxon>
        <taxon>Bacillales</taxon>
        <taxon>Paenibacillaceae</taxon>
        <taxon>Paenibacillus</taxon>
    </lineage>
</organism>
<gene>
    <name evidence="1" type="ORF">J2T15_005249</name>
</gene>
<evidence type="ECO:0000313" key="1">
    <source>
        <dbReference type="EMBL" id="MDQ0115782.1"/>
    </source>
</evidence>
<dbReference type="Proteomes" id="UP001229346">
    <property type="component" value="Unassembled WGS sequence"/>
</dbReference>
<name>A0ABT9U950_PAEHA</name>
<accession>A0ABT9U950</accession>
<sequence length="140" mass="15968">MKFNRKRAFLLVIIACACMLLLYGLTYLPRKMMDANPQEVSQITIFDGGSGYELDITDPATIEHIVSDIGGVTFTKNKFALGYMGYSYRLTAYNHKGKVINRFIINSEDTVRYKGFFYKAQGETVDYEYLRQLASANTSR</sequence>
<comment type="caution">
    <text evidence="1">The sequence shown here is derived from an EMBL/GenBank/DDBJ whole genome shotgun (WGS) entry which is preliminary data.</text>
</comment>
<protein>
    <submittedName>
        <fullName evidence="1">Uncharacterized protein</fullName>
    </submittedName>
</protein>